<evidence type="ECO:0000313" key="11">
    <source>
        <dbReference type="EMBL" id="CAH2302223.1"/>
    </source>
</evidence>
<dbReference type="SUPFAM" id="SSF52540">
    <property type="entry name" value="P-loop containing nucleoside triphosphate hydrolases"/>
    <property type="match status" value="1"/>
</dbReference>
<dbReference type="GO" id="GO:0030010">
    <property type="term" value="P:establishment of cell polarity"/>
    <property type="evidence" value="ECO:0007669"/>
    <property type="project" value="UniProtKB-ARBA"/>
</dbReference>
<feature type="binding site" evidence="8">
    <location>
        <position position="61"/>
    </location>
    <ligand>
        <name>GTP</name>
        <dbReference type="ChEBI" id="CHEBI:37565"/>
    </ligand>
</feature>
<dbReference type="EMBL" id="OW240917">
    <property type="protein sequence ID" value="CAH2302223.1"/>
    <property type="molecule type" value="Genomic_DNA"/>
</dbReference>
<reference evidence="11" key="1">
    <citation type="submission" date="2022-03" db="EMBL/GenBank/DDBJ databases">
        <authorList>
            <person name="Alioto T."/>
            <person name="Alioto T."/>
            <person name="Gomez Garrido J."/>
        </authorList>
    </citation>
    <scope>NUCLEOTIDE SEQUENCE</scope>
</reference>
<comment type="similarity">
    <text evidence="1 10">Belongs to the small GTPase superfamily. Arf family.</text>
</comment>
<dbReference type="InterPro" id="IPR024156">
    <property type="entry name" value="Small_GTPase_ARF"/>
</dbReference>
<dbReference type="SMART" id="SM00178">
    <property type="entry name" value="SAR"/>
    <property type="match status" value="1"/>
</dbReference>
<dbReference type="Pfam" id="PF00025">
    <property type="entry name" value="Arf"/>
    <property type="match status" value="1"/>
</dbReference>
<comment type="subunit">
    <text evidence="5">Interacts with ARL14EP.</text>
</comment>
<protein>
    <recommendedName>
        <fullName evidence="6">ADP-ribosylation factor-like protein 14</fullName>
    </recommendedName>
    <alternativeName>
        <fullName evidence="7">ADP-ribosylation factor 7</fullName>
    </alternativeName>
</protein>
<evidence type="ECO:0000256" key="10">
    <source>
        <dbReference type="RuleBase" id="RU003925"/>
    </source>
</evidence>
<evidence type="ECO:0000256" key="6">
    <source>
        <dbReference type="ARBA" id="ARBA00072405"/>
    </source>
</evidence>
<dbReference type="Gene3D" id="3.40.50.300">
    <property type="entry name" value="P-loop containing nucleotide triphosphate hydrolases"/>
    <property type="match status" value="1"/>
</dbReference>
<gene>
    <name evidence="11" type="ORF">PECUL_23A008626</name>
</gene>
<evidence type="ECO:0000313" key="12">
    <source>
        <dbReference type="Proteomes" id="UP001295444"/>
    </source>
</evidence>
<evidence type="ECO:0000256" key="5">
    <source>
        <dbReference type="ARBA" id="ARBA00061881"/>
    </source>
</evidence>
<dbReference type="InterPro" id="IPR006689">
    <property type="entry name" value="Small_GTPase_ARF/SAR"/>
</dbReference>
<keyword evidence="9" id="KW-0479">Metal-binding</keyword>
<dbReference type="InterPro" id="IPR027417">
    <property type="entry name" value="P-loop_NTPase"/>
</dbReference>
<dbReference type="PRINTS" id="PR00328">
    <property type="entry name" value="SAR1GTPBP"/>
</dbReference>
<organism evidence="11 12">
    <name type="scientific">Pelobates cultripes</name>
    <name type="common">Western spadefoot toad</name>
    <dbReference type="NCBI Taxonomy" id="61616"/>
    <lineage>
        <taxon>Eukaryota</taxon>
        <taxon>Metazoa</taxon>
        <taxon>Chordata</taxon>
        <taxon>Craniata</taxon>
        <taxon>Vertebrata</taxon>
        <taxon>Euteleostomi</taxon>
        <taxon>Amphibia</taxon>
        <taxon>Batrachia</taxon>
        <taxon>Anura</taxon>
        <taxon>Pelobatoidea</taxon>
        <taxon>Pelobatidae</taxon>
        <taxon>Pelobates</taxon>
    </lineage>
</organism>
<feature type="binding site" evidence="9">
    <location>
        <position position="21"/>
    </location>
    <ligand>
        <name>Mg(2+)</name>
        <dbReference type="ChEBI" id="CHEBI:18420"/>
    </ligand>
</feature>
<dbReference type="InterPro" id="IPR005225">
    <property type="entry name" value="Small_GTP-bd"/>
</dbReference>
<dbReference type="CDD" id="cd00878">
    <property type="entry name" value="Arf_Arl"/>
    <property type="match status" value="1"/>
</dbReference>
<evidence type="ECO:0000256" key="3">
    <source>
        <dbReference type="ARBA" id="ARBA00023134"/>
    </source>
</evidence>
<sequence length="185" mass="20594">MDLSGTEAHILMVGLDAAGKTTVLYRLKLNETVSTIPTFGYIVETIEPICNESFTVWDVGGHEKIRPLWRHYSQNRHGLIFVVDSADWERFPEAKSELEAILENDDMRGVPLLVMANKQDLPGARKTLDVAEALGLMKIQGHQWHIQGCCAATGDGLVEGLEIFTNMVKQFRSHTELGVRASCLT</sequence>
<feature type="binding site" evidence="8">
    <location>
        <begin position="117"/>
        <end position="120"/>
    </location>
    <ligand>
        <name>GTP</name>
        <dbReference type="ChEBI" id="CHEBI:37565"/>
    </ligand>
</feature>
<keyword evidence="9" id="KW-0460">Magnesium</keyword>
<dbReference type="PANTHER" id="PTHR11711">
    <property type="entry name" value="ADP RIBOSYLATION FACTOR-RELATED"/>
    <property type="match status" value="1"/>
</dbReference>
<name>A0AAD1SJJ1_PELCU</name>
<dbReference type="FunFam" id="3.40.50.300:FF:000412">
    <property type="entry name" value="ADP-ribosylation factor 1"/>
    <property type="match status" value="1"/>
</dbReference>
<proteinExistence type="inferred from homology"/>
<comment type="function">
    <text evidence="4">GTPase that recruits MYO1E to MHC class II-containing vesicles via the effector protein ARL14EP and hence controls the movement of these vesicles along the actin cytoskeleton in dendritic cells.</text>
</comment>
<evidence type="ECO:0000256" key="4">
    <source>
        <dbReference type="ARBA" id="ARBA00054077"/>
    </source>
</evidence>
<feature type="binding site" evidence="8">
    <location>
        <begin position="14"/>
        <end position="21"/>
    </location>
    <ligand>
        <name>GTP</name>
        <dbReference type="ChEBI" id="CHEBI:37565"/>
    </ligand>
</feature>
<keyword evidence="3 8" id="KW-0342">GTP-binding</keyword>
<dbReference type="GO" id="GO:0005525">
    <property type="term" value="F:GTP binding"/>
    <property type="evidence" value="ECO:0007669"/>
    <property type="project" value="UniProtKB-KW"/>
</dbReference>
<feature type="binding site" evidence="9">
    <location>
        <position position="38"/>
    </location>
    <ligand>
        <name>Mg(2+)</name>
        <dbReference type="ChEBI" id="CHEBI:18420"/>
    </ligand>
</feature>
<dbReference type="GO" id="GO:0046872">
    <property type="term" value="F:metal ion binding"/>
    <property type="evidence" value="ECO:0007669"/>
    <property type="project" value="UniProtKB-KW"/>
</dbReference>
<evidence type="ECO:0000256" key="7">
    <source>
        <dbReference type="ARBA" id="ARBA00077764"/>
    </source>
</evidence>
<evidence type="ECO:0000256" key="9">
    <source>
        <dbReference type="PIRSR" id="PIRSR606689-2"/>
    </source>
</evidence>
<dbReference type="Proteomes" id="UP001295444">
    <property type="component" value="Chromosome 06"/>
</dbReference>
<dbReference type="PROSITE" id="PS51417">
    <property type="entry name" value="ARF"/>
    <property type="match status" value="1"/>
</dbReference>
<evidence type="ECO:0000256" key="1">
    <source>
        <dbReference type="ARBA" id="ARBA00010290"/>
    </source>
</evidence>
<keyword evidence="12" id="KW-1185">Reference proteome</keyword>
<accession>A0AAD1SJJ1</accession>
<keyword evidence="2 8" id="KW-0547">Nucleotide-binding</keyword>
<dbReference type="GO" id="GO:0003924">
    <property type="term" value="F:GTPase activity"/>
    <property type="evidence" value="ECO:0007669"/>
    <property type="project" value="InterPro"/>
</dbReference>
<dbReference type="SMART" id="SM00177">
    <property type="entry name" value="ARF"/>
    <property type="match status" value="1"/>
</dbReference>
<evidence type="ECO:0000256" key="8">
    <source>
        <dbReference type="PIRSR" id="PIRSR606689-1"/>
    </source>
</evidence>
<dbReference type="AlphaFoldDB" id="A0AAD1SJJ1"/>
<evidence type="ECO:0000256" key="2">
    <source>
        <dbReference type="ARBA" id="ARBA00022741"/>
    </source>
</evidence>
<dbReference type="NCBIfam" id="TIGR00231">
    <property type="entry name" value="small_GTP"/>
    <property type="match status" value="1"/>
</dbReference>